<feature type="domain" description="FHA" evidence="1">
    <location>
        <begin position="129"/>
        <end position="178"/>
    </location>
</feature>
<evidence type="ECO:0000313" key="3">
    <source>
        <dbReference type="Proteomes" id="UP001317532"/>
    </source>
</evidence>
<dbReference type="InterPro" id="IPR042287">
    <property type="entry name" value="FhaA_N_sf"/>
</dbReference>
<dbReference type="PROSITE" id="PS50006">
    <property type="entry name" value="FHA_DOMAIN"/>
    <property type="match status" value="1"/>
</dbReference>
<dbReference type="Proteomes" id="UP001317532">
    <property type="component" value="Chromosome"/>
</dbReference>
<dbReference type="Gene3D" id="2.60.200.20">
    <property type="match status" value="1"/>
</dbReference>
<evidence type="ECO:0000313" key="2">
    <source>
        <dbReference type="EMBL" id="BDE05882.1"/>
    </source>
</evidence>
<organism evidence="2 3">
    <name type="scientific">Vulcanimicrobium alpinum</name>
    <dbReference type="NCBI Taxonomy" id="3016050"/>
    <lineage>
        <taxon>Bacteria</taxon>
        <taxon>Bacillati</taxon>
        <taxon>Vulcanimicrobiota</taxon>
        <taxon>Vulcanimicrobiia</taxon>
        <taxon>Vulcanimicrobiales</taxon>
        <taxon>Vulcanimicrobiaceae</taxon>
        <taxon>Vulcanimicrobium</taxon>
    </lineage>
</organism>
<proteinExistence type="predicted"/>
<dbReference type="SUPFAM" id="SSF49879">
    <property type="entry name" value="SMAD/FHA domain"/>
    <property type="match status" value="1"/>
</dbReference>
<sequence length="202" mass="21889">MNVFARIESACARVVEDAFARVFPSALDPAQIGRRLIATAQANASDTYLVRVHPTDYARLGPDRDFLEGRWSAMLREAVPDRTTARVVLDEDPDIVAGSLAIEAVVDERMQTLAFERADGTQIALFDGLSIGRSGDNDVVLRDARVSRRHAHVAADASGWSIVDDDSSNGVFVDGAQVRRARLDRGSVVTIGETLLRVVDAG</sequence>
<dbReference type="KEGG" id="vab:WPS_11580"/>
<accession>A0AAN1XUV8</accession>
<reference evidence="2 3" key="1">
    <citation type="journal article" date="2022" name="ISME Commun">
        <title>Vulcanimicrobium alpinus gen. nov. sp. nov., the first cultivated representative of the candidate phylum 'Eremiobacterota', is a metabolically versatile aerobic anoxygenic phototroph.</title>
        <authorList>
            <person name="Yabe S."/>
            <person name="Muto K."/>
            <person name="Abe K."/>
            <person name="Yokota A."/>
            <person name="Staudigel H."/>
            <person name="Tebo B.M."/>
        </authorList>
    </citation>
    <scope>NUCLEOTIDE SEQUENCE [LARGE SCALE GENOMIC DNA]</scope>
    <source>
        <strain evidence="2 3">WC8-2</strain>
    </source>
</reference>
<keyword evidence="3" id="KW-1185">Reference proteome</keyword>
<dbReference type="AlphaFoldDB" id="A0AAN1XUV8"/>
<evidence type="ECO:0000259" key="1">
    <source>
        <dbReference type="PROSITE" id="PS50006"/>
    </source>
</evidence>
<name>A0AAN1XUV8_UNVUL</name>
<dbReference type="InterPro" id="IPR000253">
    <property type="entry name" value="FHA_dom"/>
</dbReference>
<dbReference type="InterPro" id="IPR022128">
    <property type="entry name" value="FhaA_N"/>
</dbReference>
<dbReference type="Gene3D" id="3.30.2320.60">
    <property type="entry name" value="FhaA, phosphopeptide-binding domain (DUF3662)"/>
    <property type="match status" value="1"/>
</dbReference>
<dbReference type="RefSeq" id="WP_317996893.1">
    <property type="nucleotide sequence ID" value="NZ_AP025523.1"/>
</dbReference>
<dbReference type="CDD" id="cd00060">
    <property type="entry name" value="FHA"/>
    <property type="match status" value="1"/>
</dbReference>
<dbReference type="EMBL" id="AP025523">
    <property type="protein sequence ID" value="BDE05882.1"/>
    <property type="molecule type" value="Genomic_DNA"/>
</dbReference>
<gene>
    <name evidence="2" type="ORF">WPS_11580</name>
</gene>
<dbReference type="InterPro" id="IPR008984">
    <property type="entry name" value="SMAD_FHA_dom_sf"/>
</dbReference>
<dbReference type="Pfam" id="PF12401">
    <property type="entry name" value="FhaA_N"/>
    <property type="match status" value="1"/>
</dbReference>
<dbReference type="Pfam" id="PF00498">
    <property type="entry name" value="FHA"/>
    <property type="match status" value="1"/>
</dbReference>
<dbReference type="SMART" id="SM00240">
    <property type="entry name" value="FHA"/>
    <property type="match status" value="1"/>
</dbReference>
<protein>
    <recommendedName>
        <fullName evidence="1">FHA domain-containing protein</fullName>
    </recommendedName>
</protein>